<comment type="caution">
    <text evidence="2">The sequence shown here is derived from an EMBL/GenBank/DDBJ whole genome shotgun (WGS) entry which is preliminary data.</text>
</comment>
<protein>
    <submittedName>
        <fullName evidence="2">Uncharacterized protein</fullName>
    </submittedName>
</protein>
<accession>A0ABS2NEI5</accession>
<sequence>MDDKMLEKRLDLLNKSYHRIPPQTDSSEVLKAIEKEVQPKKPTKKRKRIHWPYAASFIGVILISTVLAFQFSVGKSEERSNANQKKESIITSEKVQAEIEEARKLFEMRMLQSKESVGLTKEAFEETYMYQSAKSVLRYAESAPKRDLTESEQIKLVHSAKEEIERSLLTPEQMIRGLVKINPEEADNWMNKFLTKHNDLTMIYEGEIQKLESDWQKPVQNGKDDIRALTYYFYDSKEQPKQLMNLLEGATFNGVELKYLEDTDSFHGYLDYELISIYIRENPFLPELYKKVLKLKGSKPAIITGEMQISWKEAGERLIQYEQVLSQLPNNSNLKGLIMVEYDRLYQFFVHGTVIGGNQSIFNKDGILKKEVKDAFEYLIQTYQGTTTSKYIKNEYNDLKENQFTKPKDWEKEMSPIPTIEELSHN</sequence>
<dbReference type="Proteomes" id="UP001646157">
    <property type="component" value="Unassembled WGS sequence"/>
</dbReference>
<keyword evidence="1" id="KW-0472">Membrane</keyword>
<reference evidence="2 3" key="1">
    <citation type="submission" date="2021-01" db="EMBL/GenBank/DDBJ databases">
        <title>Genomic Encyclopedia of Type Strains, Phase IV (KMG-IV): sequencing the most valuable type-strain genomes for metagenomic binning, comparative biology and taxonomic classification.</title>
        <authorList>
            <person name="Goeker M."/>
        </authorList>
    </citation>
    <scope>NUCLEOTIDE SEQUENCE [LARGE SCALE GENOMIC DNA]</scope>
    <source>
        <strain evidence="2 3">DSM 24834</strain>
    </source>
</reference>
<feature type="transmembrane region" description="Helical" evidence="1">
    <location>
        <begin position="51"/>
        <end position="71"/>
    </location>
</feature>
<name>A0ABS2NEI5_9BACI</name>
<evidence type="ECO:0000256" key="1">
    <source>
        <dbReference type="SAM" id="Phobius"/>
    </source>
</evidence>
<gene>
    <name evidence="2" type="ORF">JOC86_002807</name>
</gene>
<keyword evidence="1" id="KW-1133">Transmembrane helix</keyword>
<dbReference type="RefSeq" id="WP_205173411.1">
    <property type="nucleotide sequence ID" value="NZ_JAFBDZ010000002.1"/>
</dbReference>
<dbReference type="EMBL" id="JAFBDZ010000002">
    <property type="protein sequence ID" value="MBM7586265.1"/>
    <property type="molecule type" value="Genomic_DNA"/>
</dbReference>
<evidence type="ECO:0000313" key="3">
    <source>
        <dbReference type="Proteomes" id="UP001646157"/>
    </source>
</evidence>
<proteinExistence type="predicted"/>
<evidence type="ECO:0000313" key="2">
    <source>
        <dbReference type="EMBL" id="MBM7586265.1"/>
    </source>
</evidence>
<organism evidence="2 3">
    <name type="scientific">Rossellomorea pakistanensis</name>
    <dbReference type="NCBI Taxonomy" id="992288"/>
    <lineage>
        <taxon>Bacteria</taxon>
        <taxon>Bacillati</taxon>
        <taxon>Bacillota</taxon>
        <taxon>Bacilli</taxon>
        <taxon>Bacillales</taxon>
        <taxon>Bacillaceae</taxon>
        <taxon>Rossellomorea</taxon>
    </lineage>
</organism>
<keyword evidence="1" id="KW-0812">Transmembrane</keyword>
<keyword evidence="3" id="KW-1185">Reference proteome</keyword>